<organism evidence="1 2">
    <name type="scientific">Zhongshania aliphaticivorans</name>
    <dbReference type="NCBI Taxonomy" id="1470434"/>
    <lineage>
        <taxon>Bacteria</taxon>
        <taxon>Pseudomonadati</taxon>
        <taxon>Pseudomonadota</taxon>
        <taxon>Gammaproteobacteria</taxon>
        <taxon>Cellvibrionales</taxon>
        <taxon>Spongiibacteraceae</taxon>
        <taxon>Zhongshania</taxon>
    </lineage>
</organism>
<proteinExistence type="predicted"/>
<dbReference type="RefSeq" id="WP_159268578.1">
    <property type="nucleotide sequence ID" value="NZ_CACSIK010000001.1"/>
</dbReference>
<name>A0A5S9NK75_9GAMM</name>
<sequence length="115" mass="12554">MKEMEIKRMSKVTSSSDFSSWPLLAQAAKQTNAPYISTDKAQDGIEIDAPLPSLNTFDTENTESPVNPVRFGNILSKPNSIAEEVSSELDVPSGNTPLKPLLQRIAAHSRKLASR</sequence>
<gene>
    <name evidence="1" type="ORF">IHBHHGIJ_01982</name>
</gene>
<protein>
    <submittedName>
        <fullName evidence="1">Uncharacterized protein</fullName>
    </submittedName>
</protein>
<accession>A0A5S9NK75</accession>
<keyword evidence="2" id="KW-1185">Reference proteome</keyword>
<dbReference type="AlphaFoldDB" id="A0A5S9NK75"/>
<reference evidence="1 2" key="1">
    <citation type="submission" date="2019-11" db="EMBL/GenBank/DDBJ databases">
        <authorList>
            <person name="Holert J."/>
        </authorList>
    </citation>
    <scope>NUCLEOTIDE SEQUENCE [LARGE SCALE GENOMIC DNA]</scope>
    <source>
        <strain evidence="1">SB11_1A</strain>
    </source>
</reference>
<dbReference type="EMBL" id="CACSIK010000001">
    <property type="protein sequence ID" value="CAA0090272.1"/>
    <property type="molecule type" value="Genomic_DNA"/>
</dbReference>
<evidence type="ECO:0000313" key="2">
    <source>
        <dbReference type="Proteomes" id="UP000435877"/>
    </source>
</evidence>
<evidence type="ECO:0000313" key="1">
    <source>
        <dbReference type="EMBL" id="CAA0090272.1"/>
    </source>
</evidence>
<dbReference type="Proteomes" id="UP000435877">
    <property type="component" value="Unassembled WGS sequence"/>
</dbReference>